<proteinExistence type="predicted"/>
<evidence type="ECO:0000313" key="2">
    <source>
        <dbReference type="EMBL" id="GIM29170.1"/>
    </source>
</evidence>
<dbReference type="NCBIfam" id="TIGR03725">
    <property type="entry name" value="T6A_YeaZ"/>
    <property type="match status" value="1"/>
</dbReference>
<accession>A0A919S0Z6</accession>
<dbReference type="Proteomes" id="UP000679179">
    <property type="component" value="Unassembled WGS sequence"/>
</dbReference>
<dbReference type="Pfam" id="PF00814">
    <property type="entry name" value="TsaD"/>
    <property type="match status" value="1"/>
</dbReference>
<dbReference type="SUPFAM" id="SSF53067">
    <property type="entry name" value="Actin-like ATPase domain"/>
    <property type="match status" value="2"/>
</dbReference>
<dbReference type="CDD" id="cd24032">
    <property type="entry name" value="ASKHA_NBD_TsaB"/>
    <property type="match status" value="1"/>
</dbReference>
<organism evidence="2 3">
    <name type="scientific">Clostridium polyendosporum</name>
    <dbReference type="NCBI Taxonomy" id="69208"/>
    <lineage>
        <taxon>Bacteria</taxon>
        <taxon>Bacillati</taxon>
        <taxon>Bacillota</taxon>
        <taxon>Clostridia</taxon>
        <taxon>Eubacteriales</taxon>
        <taxon>Clostridiaceae</taxon>
        <taxon>Clostridium</taxon>
    </lineage>
</organism>
<protein>
    <submittedName>
        <fullName evidence="2">tRNA (Adenosine(37)-N6)-threonylcarbamoyltransferase complex dimerization subunit type 1 TsaB</fullName>
    </submittedName>
</protein>
<sequence>MIVLSVDSSSSAATVALVSEESILGEITLNHKKQHSILLMPMIDSLLKYNELSLGDIDGFVISKGPGSFTGLRIGMATIKGLSLGSNKPCISISNLDGLAYNVFPFEGIICPIMDALRNNVYTCIYKNEEDNLKPLTEYMVISLDELIDIIKKQGEKVIFVGDGTEKHRDYLNSHLQNATFAPYHLNYTRASSLGELGVKQFSKGISDNINISAPLYLRKSQAEREYDKKMGLE</sequence>
<feature type="domain" description="Gcp-like" evidence="1">
    <location>
        <begin position="23"/>
        <end position="226"/>
    </location>
</feature>
<dbReference type="RefSeq" id="WP_212903876.1">
    <property type="nucleotide sequence ID" value="NZ_BOPZ01000014.1"/>
</dbReference>
<dbReference type="GO" id="GO:0002949">
    <property type="term" value="P:tRNA threonylcarbamoyladenosine modification"/>
    <property type="evidence" value="ECO:0007669"/>
    <property type="project" value="InterPro"/>
</dbReference>
<name>A0A919S0Z6_9CLOT</name>
<dbReference type="Gene3D" id="3.30.420.40">
    <property type="match status" value="2"/>
</dbReference>
<evidence type="ECO:0000313" key="3">
    <source>
        <dbReference type="Proteomes" id="UP000679179"/>
    </source>
</evidence>
<dbReference type="GO" id="GO:0005829">
    <property type="term" value="C:cytosol"/>
    <property type="evidence" value="ECO:0007669"/>
    <property type="project" value="TreeGrafter"/>
</dbReference>
<keyword evidence="3" id="KW-1185">Reference proteome</keyword>
<gene>
    <name evidence="2" type="ORF">CPJCM30710_18360</name>
</gene>
<comment type="caution">
    <text evidence="2">The sequence shown here is derived from an EMBL/GenBank/DDBJ whole genome shotgun (WGS) entry which is preliminary data.</text>
</comment>
<dbReference type="InterPro" id="IPR000905">
    <property type="entry name" value="Gcp-like_dom"/>
</dbReference>
<dbReference type="InterPro" id="IPR043129">
    <property type="entry name" value="ATPase_NBD"/>
</dbReference>
<dbReference type="EMBL" id="BOPZ01000014">
    <property type="protein sequence ID" value="GIM29170.1"/>
    <property type="molecule type" value="Genomic_DNA"/>
</dbReference>
<dbReference type="PANTHER" id="PTHR11735:SF11">
    <property type="entry name" value="TRNA THREONYLCARBAMOYLADENOSINE BIOSYNTHESIS PROTEIN TSAB"/>
    <property type="match status" value="1"/>
</dbReference>
<dbReference type="InterPro" id="IPR022496">
    <property type="entry name" value="T6A_TsaB"/>
</dbReference>
<dbReference type="AlphaFoldDB" id="A0A919S0Z6"/>
<evidence type="ECO:0000259" key="1">
    <source>
        <dbReference type="Pfam" id="PF00814"/>
    </source>
</evidence>
<dbReference type="PANTHER" id="PTHR11735">
    <property type="entry name" value="TRNA N6-ADENOSINE THREONYLCARBAMOYLTRANSFERASE"/>
    <property type="match status" value="1"/>
</dbReference>
<reference evidence="2" key="1">
    <citation type="submission" date="2021-03" db="EMBL/GenBank/DDBJ databases">
        <title>Taxonomic study of Clostridium polyendosporum from meadow-gley soil under rice.</title>
        <authorList>
            <person name="Kobayashi H."/>
            <person name="Tanizawa Y."/>
            <person name="Yagura M."/>
        </authorList>
    </citation>
    <scope>NUCLEOTIDE SEQUENCE</scope>
    <source>
        <strain evidence="2">JCM 30710</strain>
    </source>
</reference>